<feature type="transmembrane region" description="Helical" evidence="8">
    <location>
        <begin position="12"/>
        <end position="35"/>
    </location>
</feature>
<sequence length="537" mass="60754">MRYRLSSSTFTLIVALYFTLFQNIALWQHLAVLFYQQPGWSWGFALSLPLVILTLMNLVFTVLIWPRGYRWMLMVLVVASTAVTYGMSQFGVVFDYGMMVNIFETDFHEATSYLSLSVLWWFLGLVVLPLWAVQRAEVRFPETKRRLLISKCLSLSASVLILVVIAGVYYKDYASLLRNHSEVKSLINPTSYTSAGFRVLKNRWYESRVPFTQIGTDAVNLNAGNTSRNVMVLVVGETARASNYALNGYSRNTNPFLIHEDVHAFRQVASCGTATAASLPCMFSNMRQEEYSAALARRQEGLLDVLQHAGIDVLWKDNNSGSKGVSDRVRHIQITPDQDAALCPNGICFDGILLKNMDKELAALKGDGIIVLHLLGSHGPTYYQRYPESFEVYKPVCRSSEIQHCSAAALLNTYDNTLVYTDYILSQVIIKLKRMGDTVNTAMLYLSDHGESLGEKGIYLHGMPYTIAPETQTRVPMITWFSASYQRQHKINRECVSRLARKADLSHDNLFHTVLGMMQVQTREYDAHLDIFAICKE</sequence>
<keyword evidence="5 8" id="KW-0812">Transmembrane</keyword>
<keyword evidence="3" id="KW-0997">Cell inner membrane</keyword>
<evidence type="ECO:0000313" key="12">
    <source>
        <dbReference type="Proteomes" id="UP000035909"/>
    </source>
</evidence>
<protein>
    <submittedName>
        <fullName evidence="11">Hydrolase</fullName>
    </submittedName>
</protein>
<keyword evidence="12" id="KW-1185">Reference proteome</keyword>
<dbReference type="GO" id="GO:0016787">
    <property type="term" value="F:hydrolase activity"/>
    <property type="evidence" value="ECO:0007669"/>
    <property type="project" value="UniProtKB-KW"/>
</dbReference>
<dbReference type="InterPro" id="IPR017850">
    <property type="entry name" value="Alkaline_phosphatase_core_sf"/>
</dbReference>
<feature type="transmembrane region" description="Helical" evidence="8">
    <location>
        <begin position="71"/>
        <end position="92"/>
    </location>
</feature>
<dbReference type="NCBIfam" id="NF028537">
    <property type="entry name" value="P_eth_NH2_trans"/>
    <property type="match status" value="1"/>
</dbReference>
<dbReference type="GO" id="GO:0005886">
    <property type="term" value="C:plasma membrane"/>
    <property type="evidence" value="ECO:0007669"/>
    <property type="project" value="UniProtKB-SubCell"/>
</dbReference>
<keyword evidence="11" id="KW-0378">Hydrolase</keyword>
<dbReference type="InterPro" id="IPR012549">
    <property type="entry name" value="EptA-like_N"/>
</dbReference>
<feature type="transmembrane region" description="Helical" evidence="8">
    <location>
        <begin position="41"/>
        <end position="64"/>
    </location>
</feature>
<dbReference type="PANTHER" id="PTHR30443">
    <property type="entry name" value="INNER MEMBRANE PROTEIN"/>
    <property type="match status" value="1"/>
</dbReference>
<feature type="transmembrane region" description="Helical" evidence="8">
    <location>
        <begin position="112"/>
        <end position="131"/>
    </location>
</feature>
<comment type="subcellular location">
    <subcellularLocation>
        <location evidence="1">Cell inner membrane</location>
        <topology evidence="1">Multi-pass membrane protein</topology>
    </subcellularLocation>
</comment>
<dbReference type="SUPFAM" id="SSF53649">
    <property type="entry name" value="Alkaline phosphatase-like"/>
    <property type="match status" value="1"/>
</dbReference>
<evidence type="ECO:0000313" key="11">
    <source>
        <dbReference type="EMBL" id="KLV04522.1"/>
    </source>
</evidence>
<evidence type="ECO:0000256" key="2">
    <source>
        <dbReference type="ARBA" id="ARBA00022475"/>
    </source>
</evidence>
<keyword evidence="6 8" id="KW-1133">Transmembrane helix</keyword>
<dbReference type="Gene3D" id="3.40.720.10">
    <property type="entry name" value="Alkaline Phosphatase, subunit A"/>
    <property type="match status" value="1"/>
</dbReference>
<reference evidence="11 12" key="1">
    <citation type="submission" date="2015-05" db="EMBL/GenBank/DDBJ databases">
        <title>Photobacterium galathea sp. nov.</title>
        <authorList>
            <person name="Machado H."/>
            <person name="Gram L."/>
        </authorList>
    </citation>
    <scope>NUCLEOTIDE SEQUENCE [LARGE SCALE GENOMIC DNA]</scope>
    <source>
        <strain evidence="11 12">DSM 22954</strain>
    </source>
</reference>
<dbReference type="AlphaFoldDB" id="A0A0J1JQJ7"/>
<dbReference type="EMBL" id="LDOU01000034">
    <property type="protein sequence ID" value="KLV04522.1"/>
    <property type="molecule type" value="Genomic_DNA"/>
</dbReference>
<comment type="caution">
    <text evidence="11">The sequence shown here is derived from an EMBL/GenBank/DDBJ whole genome shotgun (WGS) entry which is preliminary data.</text>
</comment>
<feature type="domain" description="Sulfatase N-terminal" evidence="9">
    <location>
        <begin position="231"/>
        <end position="519"/>
    </location>
</feature>
<evidence type="ECO:0000256" key="3">
    <source>
        <dbReference type="ARBA" id="ARBA00022519"/>
    </source>
</evidence>
<dbReference type="RefSeq" id="WP_047887667.1">
    <property type="nucleotide sequence ID" value="NZ_CP071326.1"/>
</dbReference>
<evidence type="ECO:0000256" key="1">
    <source>
        <dbReference type="ARBA" id="ARBA00004429"/>
    </source>
</evidence>
<name>A0A0J1JQJ7_9GAMM</name>
<dbReference type="Pfam" id="PF00884">
    <property type="entry name" value="Sulfatase"/>
    <property type="match status" value="1"/>
</dbReference>
<gene>
    <name evidence="11" type="ORF">ABT57_23370</name>
</gene>
<dbReference type="Pfam" id="PF08019">
    <property type="entry name" value="EptA_B_N"/>
    <property type="match status" value="1"/>
</dbReference>
<evidence type="ECO:0000256" key="5">
    <source>
        <dbReference type="ARBA" id="ARBA00022692"/>
    </source>
</evidence>
<accession>A0A0J1JQJ7</accession>
<dbReference type="STRING" id="320778.ABT57_23370"/>
<evidence type="ECO:0000259" key="9">
    <source>
        <dbReference type="Pfam" id="PF00884"/>
    </source>
</evidence>
<dbReference type="Proteomes" id="UP000035909">
    <property type="component" value="Unassembled WGS sequence"/>
</dbReference>
<evidence type="ECO:0000256" key="7">
    <source>
        <dbReference type="ARBA" id="ARBA00023136"/>
    </source>
</evidence>
<evidence type="ECO:0000259" key="10">
    <source>
        <dbReference type="Pfam" id="PF08019"/>
    </source>
</evidence>
<dbReference type="InterPro" id="IPR058130">
    <property type="entry name" value="PEA_transf_C"/>
</dbReference>
<dbReference type="GO" id="GO:0009244">
    <property type="term" value="P:lipopolysaccharide core region biosynthetic process"/>
    <property type="evidence" value="ECO:0007669"/>
    <property type="project" value="TreeGrafter"/>
</dbReference>
<evidence type="ECO:0000256" key="8">
    <source>
        <dbReference type="SAM" id="Phobius"/>
    </source>
</evidence>
<dbReference type="PANTHER" id="PTHR30443:SF0">
    <property type="entry name" value="PHOSPHOETHANOLAMINE TRANSFERASE EPTA"/>
    <property type="match status" value="1"/>
</dbReference>
<evidence type="ECO:0000256" key="4">
    <source>
        <dbReference type="ARBA" id="ARBA00022679"/>
    </source>
</evidence>
<feature type="domain" description="Phosphoethanolamine transferase N-terminal" evidence="10">
    <location>
        <begin position="53"/>
        <end position="203"/>
    </location>
</feature>
<keyword evidence="2" id="KW-1003">Cell membrane</keyword>
<dbReference type="GO" id="GO:0016776">
    <property type="term" value="F:phosphotransferase activity, phosphate group as acceptor"/>
    <property type="evidence" value="ECO:0007669"/>
    <property type="project" value="TreeGrafter"/>
</dbReference>
<proteinExistence type="predicted"/>
<feature type="transmembrane region" description="Helical" evidence="8">
    <location>
        <begin position="152"/>
        <end position="170"/>
    </location>
</feature>
<keyword evidence="7 8" id="KW-0472">Membrane</keyword>
<dbReference type="InterPro" id="IPR040423">
    <property type="entry name" value="PEA_transferase"/>
</dbReference>
<dbReference type="OrthoDB" id="9786870at2"/>
<evidence type="ECO:0000256" key="6">
    <source>
        <dbReference type="ARBA" id="ARBA00022989"/>
    </source>
</evidence>
<keyword evidence="4" id="KW-0808">Transferase</keyword>
<dbReference type="PATRIC" id="fig|320778.3.peg.4994"/>
<organism evidence="11 12">
    <name type="scientific">Photobacterium ganghwense</name>
    <dbReference type="NCBI Taxonomy" id="320778"/>
    <lineage>
        <taxon>Bacteria</taxon>
        <taxon>Pseudomonadati</taxon>
        <taxon>Pseudomonadota</taxon>
        <taxon>Gammaproteobacteria</taxon>
        <taxon>Vibrionales</taxon>
        <taxon>Vibrionaceae</taxon>
        <taxon>Photobacterium</taxon>
    </lineage>
</organism>
<dbReference type="InterPro" id="IPR000917">
    <property type="entry name" value="Sulfatase_N"/>
</dbReference>
<dbReference type="CDD" id="cd16017">
    <property type="entry name" value="LptA"/>
    <property type="match status" value="1"/>
</dbReference>